<dbReference type="InterPro" id="IPR005346">
    <property type="entry name" value="RnfH"/>
</dbReference>
<sequence>MSANRINQNINITIVYIDESGSLYNEEIIMPKNSTIRDALYFSKNILSIKSIDYLSDNIGVFGKLKKLDSELYDNDRVEIYRKLLSDPRDSRLIRLTKQRKTKQNKL</sequence>
<dbReference type="Proteomes" id="UP000011686">
    <property type="component" value="Chromosome"/>
</dbReference>
<proteinExistence type="inferred from homology"/>
<dbReference type="HOGENOM" id="CLU_150721_1_0_4"/>
<dbReference type="EMBL" id="CP003804">
    <property type="protein sequence ID" value="AGF47625.1"/>
    <property type="molecule type" value="Genomic_DNA"/>
</dbReference>
<protein>
    <recommendedName>
        <fullName evidence="2">UPF0125 protein CDEE_0598</fullName>
    </recommendedName>
</protein>
<gene>
    <name evidence="3" type="ORF">CDEE_0598</name>
</gene>
<accession>M1M688</accession>
<evidence type="ECO:0000256" key="1">
    <source>
        <dbReference type="ARBA" id="ARBA00010645"/>
    </source>
</evidence>
<dbReference type="InterPro" id="IPR037021">
    <property type="entry name" value="RnfH_sf"/>
</dbReference>
<dbReference type="PATRIC" id="fig|1208918.3.peg.324"/>
<reference evidence="3 4" key="1">
    <citation type="journal article" date="2013" name="Genome Biol. Evol.">
        <title>Genome evolution and phylogenomic analysis of candidatus kinetoplastibacterium, the betaproteobacterial endosymbionts of strigomonas and angomonas.</title>
        <authorList>
            <person name="Alves J.M."/>
            <person name="Serrano M.G."/>
            <person name="Maia da Silva F."/>
            <person name="Voegtly L.J."/>
            <person name="Matveyev A.V."/>
            <person name="Teixeira M.M."/>
            <person name="Camargo E.P."/>
            <person name="Buck G.A."/>
        </authorList>
    </citation>
    <scope>NUCLEOTIDE SEQUENCE [LARGE SCALE GENOMIC DNA]</scope>
    <source>
        <strain evidence="3 4">TCC036E</strain>
    </source>
</reference>
<dbReference type="eggNOG" id="COG2914">
    <property type="taxonomic scope" value="Bacteria"/>
</dbReference>
<dbReference type="Pfam" id="PF03658">
    <property type="entry name" value="Ub-RnfH"/>
    <property type="match status" value="1"/>
</dbReference>
<dbReference type="SUPFAM" id="SSF54285">
    <property type="entry name" value="MoaD/ThiS"/>
    <property type="match status" value="1"/>
</dbReference>
<dbReference type="PANTHER" id="PTHR37483">
    <property type="entry name" value="UPF0125 PROTEIN RATB"/>
    <property type="match status" value="1"/>
</dbReference>
<dbReference type="KEGG" id="kct:CDEE_0598"/>
<dbReference type="PANTHER" id="PTHR37483:SF1">
    <property type="entry name" value="UPF0125 PROTEIN RATB"/>
    <property type="match status" value="1"/>
</dbReference>
<keyword evidence="4" id="KW-1185">Reference proteome</keyword>
<name>M1M688_9PROT</name>
<comment type="similarity">
    <text evidence="1 2">Belongs to the UPF0125 (RnfH) family.</text>
</comment>
<dbReference type="InterPro" id="IPR016155">
    <property type="entry name" value="Mopterin_synth/thiamin_S_b"/>
</dbReference>
<dbReference type="RefSeq" id="WP_015238542.1">
    <property type="nucleotide sequence ID" value="NC_020283.1"/>
</dbReference>
<dbReference type="STRING" id="1208918.CDEE_0598"/>
<dbReference type="HAMAP" id="MF_00460">
    <property type="entry name" value="UPF0125_RnfH"/>
    <property type="match status" value="1"/>
</dbReference>
<evidence type="ECO:0000256" key="2">
    <source>
        <dbReference type="HAMAP-Rule" id="MF_00460"/>
    </source>
</evidence>
<organism evidence="3 4">
    <name type="scientific">Candidatus Kinetoplastidibacterium crithidiae TCC036E</name>
    <dbReference type="NCBI Taxonomy" id="1208918"/>
    <lineage>
        <taxon>Bacteria</taxon>
        <taxon>Pseudomonadati</taxon>
        <taxon>Pseudomonadota</taxon>
        <taxon>Betaproteobacteria</taxon>
        <taxon>Candidatus Kinetoplastidibacterium</taxon>
    </lineage>
</organism>
<evidence type="ECO:0000313" key="4">
    <source>
        <dbReference type="Proteomes" id="UP000011686"/>
    </source>
</evidence>
<evidence type="ECO:0000313" key="3">
    <source>
        <dbReference type="EMBL" id="AGF47625.1"/>
    </source>
</evidence>
<dbReference type="AlphaFoldDB" id="M1M688"/>
<dbReference type="Gene3D" id="3.10.20.280">
    <property type="entry name" value="RnfH-like"/>
    <property type="match status" value="1"/>
</dbReference>